<keyword evidence="1" id="KW-0732">Signal</keyword>
<protein>
    <submittedName>
        <fullName evidence="2">Uncharacterized protein</fullName>
    </submittedName>
</protein>
<gene>
    <name evidence="2" type="ORF">VTK73DRAFT_8561</name>
</gene>
<dbReference type="Proteomes" id="UP001586593">
    <property type="component" value="Unassembled WGS sequence"/>
</dbReference>
<evidence type="ECO:0000256" key="1">
    <source>
        <dbReference type="SAM" id="SignalP"/>
    </source>
</evidence>
<dbReference type="EMBL" id="JAZHXJ010000063">
    <property type="protein sequence ID" value="KAL1877572.1"/>
    <property type="molecule type" value="Genomic_DNA"/>
</dbReference>
<organism evidence="2 3">
    <name type="scientific">Phialemonium thermophilum</name>
    <dbReference type="NCBI Taxonomy" id="223376"/>
    <lineage>
        <taxon>Eukaryota</taxon>
        <taxon>Fungi</taxon>
        <taxon>Dikarya</taxon>
        <taxon>Ascomycota</taxon>
        <taxon>Pezizomycotina</taxon>
        <taxon>Sordariomycetes</taxon>
        <taxon>Sordariomycetidae</taxon>
        <taxon>Cephalothecales</taxon>
        <taxon>Cephalothecaceae</taxon>
        <taxon>Phialemonium</taxon>
    </lineage>
</organism>
<sequence>MGGWSSRRLNWRFGWERLHLVAALSPAHVRDSALGECLVKRLICCQPGTVCSIFPYSRCDGDVLVKTTVGTLLHLPVAVSDEISLGDRQYGRLTAPPGRAFRLEDLRDGNRGYLCYPTSVARAVCGKTRVVLGGRCVPVSQADRAEDGLSFLGPQGGTQSQLCFAHLSRCPEDLFKPATEKYRVPVLCCN</sequence>
<name>A0ABR3XPW3_9PEZI</name>
<proteinExistence type="predicted"/>
<feature type="signal peptide" evidence="1">
    <location>
        <begin position="1"/>
        <end position="23"/>
    </location>
</feature>
<keyword evidence="3" id="KW-1185">Reference proteome</keyword>
<evidence type="ECO:0000313" key="2">
    <source>
        <dbReference type="EMBL" id="KAL1877572.1"/>
    </source>
</evidence>
<accession>A0ABR3XPW3</accession>
<comment type="caution">
    <text evidence="2">The sequence shown here is derived from an EMBL/GenBank/DDBJ whole genome shotgun (WGS) entry which is preliminary data.</text>
</comment>
<reference evidence="2 3" key="1">
    <citation type="journal article" date="2024" name="Commun. Biol.">
        <title>Comparative genomic analysis of thermophilic fungi reveals convergent evolutionary adaptations and gene losses.</title>
        <authorList>
            <person name="Steindorff A.S."/>
            <person name="Aguilar-Pontes M.V."/>
            <person name="Robinson A.J."/>
            <person name="Andreopoulos B."/>
            <person name="LaButti K."/>
            <person name="Kuo A."/>
            <person name="Mondo S."/>
            <person name="Riley R."/>
            <person name="Otillar R."/>
            <person name="Haridas S."/>
            <person name="Lipzen A."/>
            <person name="Grimwood J."/>
            <person name="Schmutz J."/>
            <person name="Clum A."/>
            <person name="Reid I.D."/>
            <person name="Moisan M.C."/>
            <person name="Butler G."/>
            <person name="Nguyen T.T.M."/>
            <person name="Dewar K."/>
            <person name="Conant G."/>
            <person name="Drula E."/>
            <person name="Henrissat B."/>
            <person name="Hansel C."/>
            <person name="Singer S."/>
            <person name="Hutchinson M.I."/>
            <person name="de Vries R.P."/>
            <person name="Natvig D.O."/>
            <person name="Powell A.J."/>
            <person name="Tsang A."/>
            <person name="Grigoriev I.V."/>
        </authorList>
    </citation>
    <scope>NUCLEOTIDE SEQUENCE [LARGE SCALE GENOMIC DNA]</scope>
    <source>
        <strain evidence="2 3">ATCC 24622</strain>
    </source>
</reference>
<evidence type="ECO:0000313" key="3">
    <source>
        <dbReference type="Proteomes" id="UP001586593"/>
    </source>
</evidence>
<feature type="chain" id="PRO_5045477711" evidence="1">
    <location>
        <begin position="24"/>
        <end position="190"/>
    </location>
</feature>